<accession>A0A0W0G239</accession>
<dbReference type="Proteomes" id="UP000054988">
    <property type="component" value="Unassembled WGS sequence"/>
</dbReference>
<evidence type="ECO:0000313" key="1">
    <source>
        <dbReference type="EMBL" id="KTB42655.1"/>
    </source>
</evidence>
<comment type="caution">
    <text evidence="1">The sequence shown here is derived from an EMBL/GenBank/DDBJ whole genome shotgun (WGS) entry which is preliminary data.</text>
</comment>
<evidence type="ECO:0000313" key="2">
    <source>
        <dbReference type="Proteomes" id="UP000054988"/>
    </source>
</evidence>
<gene>
    <name evidence="1" type="ORF">WG66_4767</name>
</gene>
<dbReference type="AlphaFoldDB" id="A0A0W0G239"/>
<protein>
    <submittedName>
        <fullName evidence="1">Uncharacterized protein</fullName>
    </submittedName>
</protein>
<organism evidence="1 2">
    <name type="scientific">Moniliophthora roreri</name>
    <name type="common">Frosty pod rot fungus</name>
    <name type="synonym">Monilia roreri</name>
    <dbReference type="NCBI Taxonomy" id="221103"/>
    <lineage>
        <taxon>Eukaryota</taxon>
        <taxon>Fungi</taxon>
        <taxon>Dikarya</taxon>
        <taxon>Basidiomycota</taxon>
        <taxon>Agaricomycotina</taxon>
        <taxon>Agaricomycetes</taxon>
        <taxon>Agaricomycetidae</taxon>
        <taxon>Agaricales</taxon>
        <taxon>Marasmiineae</taxon>
        <taxon>Marasmiaceae</taxon>
        <taxon>Moniliophthora</taxon>
    </lineage>
</organism>
<dbReference type="EMBL" id="LATX01001307">
    <property type="protein sequence ID" value="KTB42655.1"/>
    <property type="molecule type" value="Genomic_DNA"/>
</dbReference>
<reference evidence="1 2" key="1">
    <citation type="submission" date="2015-12" db="EMBL/GenBank/DDBJ databases">
        <title>Draft genome sequence of Moniliophthora roreri, the causal agent of frosty pod rot of cacao.</title>
        <authorList>
            <person name="Aime M.C."/>
            <person name="Diaz-Valderrama J.R."/>
            <person name="Kijpornyongpan T."/>
            <person name="Phillips-Mora W."/>
        </authorList>
    </citation>
    <scope>NUCLEOTIDE SEQUENCE [LARGE SCALE GENOMIC DNA]</scope>
    <source>
        <strain evidence="1 2">MCA 2952</strain>
    </source>
</reference>
<name>A0A0W0G239_MONRR</name>
<sequence length="20" mass="2595">MGDFDEDWEFLFVRIKIFRM</sequence>
<proteinExistence type="predicted"/>